<proteinExistence type="predicted"/>
<dbReference type="Proteomes" id="UP001491552">
    <property type="component" value="Unassembled WGS sequence"/>
</dbReference>
<name>A0ABV1G3B1_9FIRM</name>
<feature type="domain" description="DUF3786" evidence="1">
    <location>
        <begin position="23"/>
        <end position="196"/>
    </location>
</feature>
<reference evidence="2 3" key="1">
    <citation type="submission" date="2024-03" db="EMBL/GenBank/DDBJ databases">
        <title>Human intestinal bacterial collection.</title>
        <authorList>
            <person name="Pauvert C."/>
            <person name="Hitch T.C.A."/>
            <person name="Clavel T."/>
        </authorList>
    </citation>
    <scope>NUCLEOTIDE SEQUENCE [LARGE SCALE GENOMIC DNA]</scope>
    <source>
        <strain evidence="2 3">CLA-AA-H192</strain>
    </source>
</reference>
<keyword evidence="3" id="KW-1185">Reference proteome</keyword>
<dbReference type="EMBL" id="JBBMFF010000056">
    <property type="protein sequence ID" value="MEQ2509778.1"/>
    <property type="molecule type" value="Genomic_DNA"/>
</dbReference>
<gene>
    <name evidence="2" type="ORF">WMO66_00720</name>
</gene>
<evidence type="ECO:0000259" key="1">
    <source>
        <dbReference type="Pfam" id="PF12654"/>
    </source>
</evidence>
<dbReference type="Pfam" id="PF12654">
    <property type="entry name" value="DUF3786"/>
    <property type="match status" value="1"/>
</dbReference>
<organism evidence="2 3">
    <name type="scientific">Faecousia intestinalis</name>
    <dbReference type="NCBI Taxonomy" id="3133167"/>
    <lineage>
        <taxon>Bacteria</taxon>
        <taxon>Bacillati</taxon>
        <taxon>Bacillota</taxon>
        <taxon>Clostridia</taxon>
        <taxon>Eubacteriales</taxon>
        <taxon>Oscillospiraceae</taxon>
        <taxon>Faecousia</taxon>
    </lineage>
</organism>
<protein>
    <submittedName>
        <fullName evidence="2">DUF3786 domain-containing protein</fullName>
    </submittedName>
</protein>
<evidence type="ECO:0000313" key="3">
    <source>
        <dbReference type="Proteomes" id="UP001491552"/>
    </source>
</evidence>
<dbReference type="RefSeq" id="WP_349134488.1">
    <property type="nucleotide sequence ID" value="NZ_JBBMFF010000056.1"/>
</dbReference>
<evidence type="ECO:0000313" key="2">
    <source>
        <dbReference type="EMBL" id="MEQ2509778.1"/>
    </source>
</evidence>
<comment type="caution">
    <text evidence="2">The sequence shown here is derived from an EMBL/GenBank/DDBJ whole genome shotgun (WGS) entry which is preliminary data.</text>
</comment>
<dbReference type="InterPro" id="IPR024264">
    <property type="entry name" value="DUF3786"/>
</dbReference>
<sequence>MQIENHKEEVPFAHYCERFAALDPQEAAARTGTPFENGAFRITLLGHPYRITHPEFSISGEGGTALKSLPAQTFLMRWLLEGKQTAGSRDFLTFREMPWGELYIQPFTGRVLKRAAFSFGTRLEAFRAACTAMGGLPLQAGDAGFEFTLLGNYRLRMLLWAGDDEFPPSAQLLYSANFVDGFAAEDRVVAGDLLCNEIKANL</sequence>
<accession>A0ABV1G3B1</accession>